<dbReference type="OrthoDB" id="358214at2"/>
<feature type="transmembrane region" description="Helical" evidence="1">
    <location>
        <begin position="143"/>
        <end position="167"/>
    </location>
</feature>
<dbReference type="Proteomes" id="UP000190395">
    <property type="component" value="Unassembled WGS sequence"/>
</dbReference>
<dbReference type="RefSeq" id="WP_078931852.1">
    <property type="nucleotide sequence ID" value="NZ_FUXC01000018.1"/>
</dbReference>
<dbReference type="PANTHER" id="PTHR36844">
    <property type="entry name" value="PROTEASE PRSW"/>
    <property type="match status" value="1"/>
</dbReference>
<keyword evidence="1" id="KW-1133">Transmembrane helix</keyword>
<evidence type="ECO:0000256" key="1">
    <source>
        <dbReference type="SAM" id="Phobius"/>
    </source>
</evidence>
<evidence type="ECO:0000313" key="2">
    <source>
        <dbReference type="EMBL" id="SKA07503.1"/>
    </source>
</evidence>
<dbReference type="AlphaFoldDB" id="A0A1T4QUS9"/>
<dbReference type="EMBL" id="FUXC01000018">
    <property type="protein sequence ID" value="SKA07503.1"/>
    <property type="molecule type" value="Genomic_DNA"/>
</dbReference>
<organism evidence="2 3">
    <name type="scientific">Treponema berlinense</name>
    <dbReference type="NCBI Taxonomy" id="225004"/>
    <lineage>
        <taxon>Bacteria</taxon>
        <taxon>Pseudomonadati</taxon>
        <taxon>Spirochaetota</taxon>
        <taxon>Spirochaetia</taxon>
        <taxon>Spirochaetales</taxon>
        <taxon>Treponemataceae</taxon>
        <taxon>Treponema</taxon>
    </lineage>
</organism>
<proteinExistence type="predicted"/>
<reference evidence="2 3" key="1">
    <citation type="submission" date="2017-02" db="EMBL/GenBank/DDBJ databases">
        <authorList>
            <person name="Peterson S.W."/>
        </authorList>
    </citation>
    <scope>NUCLEOTIDE SEQUENCE [LARGE SCALE GENOMIC DNA]</scope>
    <source>
        <strain evidence="2 3">ATCC BAA-909</strain>
    </source>
</reference>
<feature type="transmembrane region" description="Helical" evidence="1">
    <location>
        <begin position="61"/>
        <end position="80"/>
    </location>
</feature>
<feature type="transmembrane region" description="Helical" evidence="1">
    <location>
        <begin position="33"/>
        <end position="55"/>
    </location>
</feature>
<feature type="transmembrane region" description="Helical" evidence="1">
    <location>
        <begin position="197"/>
        <end position="216"/>
    </location>
</feature>
<protein>
    <submittedName>
        <fullName evidence="2">Membrane proteinase PrsW, cleaves anti-sigma factor RsiW, M82 family</fullName>
    </submittedName>
</protein>
<keyword evidence="1" id="KW-0812">Transmembrane</keyword>
<feature type="transmembrane region" description="Helical" evidence="1">
    <location>
        <begin position="6"/>
        <end position="26"/>
    </location>
</feature>
<keyword evidence="3" id="KW-1185">Reference proteome</keyword>
<keyword evidence="1" id="KW-0472">Membrane</keyword>
<dbReference type="Pfam" id="PF13367">
    <property type="entry name" value="PrsW-protease"/>
    <property type="match status" value="1"/>
</dbReference>
<dbReference type="GeneID" id="303368334"/>
<accession>A0A1T4QUS9</accession>
<dbReference type="PANTHER" id="PTHR36844:SF1">
    <property type="entry name" value="PROTEASE PRSW"/>
    <property type="match status" value="1"/>
</dbReference>
<dbReference type="InterPro" id="IPR026898">
    <property type="entry name" value="PrsW"/>
</dbReference>
<name>A0A1T4QUS9_9SPIR</name>
<gene>
    <name evidence="2" type="ORF">SAMN02745152_02122</name>
</gene>
<evidence type="ECO:0000313" key="3">
    <source>
        <dbReference type="Proteomes" id="UP000190395"/>
    </source>
</evidence>
<feature type="transmembrane region" description="Helical" evidence="1">
    <location>
        <begin position="101"/>
        <end position="123"/>
    </location>
</feature>
<dbReference type="GO" id="GO:0008233">
    <property type="term" value="F:peptidase activity"/>
    <property type="evidence" value="ECO:0007669"/>
    <property type="project" value="InterPro"/>
</dbReference>
<sequence length="231" mass="26005">MNIFALFALSFLPLVVVFFLFVILVPGQKKVRYGILACILGLFAVVPTSLVQHFILNLPIFTASTVVNLLVTAIIFNGLIEESVKMFFLSFLPFKKLNLSFYFCCALLAGMTLGSFESIIYVVKKISGAAEPLGTQAVLNLLVARAFTSVLIHTFCAGLSGLYLWMFKKKQTHVLPFVWAVLLHGVYNFFAGFSNNFYWFAVIAILFAILECRIWYKYNNLSDTGVDIKRY</sequence>
<feature type="transmembrane region" description="Helical" evidence="1">
    <location>
        <begin position="174"/>
        <end position="191"/>
    </location>
</feature>